<reference evidence="1" key="1">
    <citation type="submission" date="2017-08" db="EMBL/GenBank/DDBJ databases">
        <authorList>
            <person name="Imhoff J.F."/>
            <person name="Rahn T."/>
            <person name="Kuenzel S."/>
            <person name="Neulinger S.C."/>
        </authorList>
    </citation>
    <scope>NUCLEOTIDE SEQUENCE</scope>
    <source>
        <strain evidence="1">DSM 11080</strain>
    </source>
</reference>
<reference evidence="1" key="2">
    <citation type="journal article" date="2020" name="Microorganisms">
        <title>Osmotic Adaptation and Compatible Solute Biosynthesis of Phototrophic Bacteria as Revealed from Genome Analyses.</title>
        <authorList>
            <person name="Imhoff J.F."/>
            <person name="Rahn T."/>
            <person name="Kunzel S."/>
            <person name="Keller A."/>
            <person name="Neulinger S.C."/>
        </authorList>
    </citation>
    <scope>NUCLEOTIDE SEQUENCE</scope>
    <source>
        <strain evidence="1">DSM 11080</strain>
    </source>
</reference>
<evidence type="ECO:0000313" key="2">
    <source>
        <dbReference type="Proteomes" id="UP001296776"/>
    </source>
</evidence>
<organism evidence="1 2">
    <name type="scientific">Halochromatium glycolicum</name>
    <dbReference type="NCBI Taxonomy" id="85075"/>
    <lineage>
        <taxon>Bacteria</taxon>
        <taxon>Pseudomonadati</taxon>
        <taxon>Pseudomonadota</taxon>
        <taxon>Gammaproteobacteria</taxon>
        <taxon>Chromatiales</taxon>
        <taxon>Chromatiaceae</taxon>
        <taxon>Halochromatium</taxon>
    </lineage>
</organism>
<dbReference type="RefSeq" id="WP_200348260.1">
    <property type="nucleotide sequence ID" value="NZ_NRSJ01000051.1"/>
</dbReference>
<accession>A0AAJ0XBX2</accession>
<dbReference type="AlphaFoldDB" id="A0AAJ0XBX2"/>
<evidence type="ECO:0000313" key="1">
    <source>
        <dbReference type="EMBL" id="MBK1706788.1"/>
    </source>
</evidence>
<comment type="caution">
    <text evidence="1">The sequence shown here is derived from an EMBL/GenBank/DDBJ whole genome shotgun (WGS) entry which is preliminary data.</text>
</comment>
<dbReference type="Proteomes" id="UP001296776">
    <property type="component" value="Unassembled WGS sequence"/>
</dbReference>
<dbReference type="EMBL" id="NRSJ01000051">
    <property type="protein sequence ID" value="MBK1706788.1"/>
    <property type="molecule type" value="Genomic_DNA"/>
</dbReference>
<keyword evidence="2" id="KW-1185">Reference proteome</keyword>
<proteinExistence type="predicted"/>
<name>A0AAJ0XBX2_9GAMM</name>
<gene>
    <name evidence="1" type="ORF">CKO40_20160</name>
</gene>
<protein>
    <submittedName>
        <fullName evidence="1">Uncharacterized protein</fullName>
    </submittedName>
</protein>
<sequence length="351" mass="40332">MALFPPQLFLALRSRLTRPWVERAERKRYQEALHLATDRLIDQVEPELRGLPHHHERLAPVVERIRDYSIALIDELPGPIALDKDRWATDPLLSLLFKEPSTLSETLAGPVVRKWLQEHQEDEATELFGLLLARPKERTQLGVEVRGDRLEHDVKQTTLSFTDLEIAAVDSDLVRLNLSLRRPISDLIHSLGISRLAGQEERIAGYEETLRMLQLKLKVIQPRADGIDLLLATRNQNLAEVQRLSAKITETERALVVARRGLSDLEQYFERVIELLAFPEESLQLEPMRVWLDRMNVLRDSEDPRAREVELMRAVSPTKPGRILMRVRFPRARLAADSEQQFPLAATPPEP</sequence>